<feature type="domain" description="FLZ-type" evidence="8">
    <location>
        <begin position="79"/>
        <end position="123"/>
    </location>
</feature>
<dbReference type="PANTHER" id="PTHR33059:SF76">
    <property type="entry name" value="FCS-LIKE ZINC FINGER 7"/>
    <property type="match status" value="1"/>
</dbReference>
<keyword evidence="3" id="KW-0963">Cytoplasm</keyword>
<dbReference type="OrthoDB" id="1925036at2759"/>
<dbReference type="Proteomes" id="UP000818029">
    <property type="component" value="Chromosome D11"/>
</dbReference>
<reference evidence="10" key="2">
    <citation type="submission" date="2025-08" db="UniProtKB">
        <authorList>
            <consortium name="RefSeq"/>
        </authorList>
    </citation>
    <scope>IDENTIFICATION</scope>
</reference>
<dbReference type="STRING" id="3635.A0A1U8JWV2"/>
<evidence type="ECO:0000256" key="2">
    <source>
        <dbReference type="ARBA" id="ARBA00009374"/>
    </source>
</evidence>
<dbReference type="PROSITE" id="PS51795">
    <property type="entry name" value="ZF_FLZ"/>
    <property type="match status" value="1"/>
</dbReference>
<organism evidence="9 10">
    <name type="scientific">Gossypium hirsutum</name>
    <name type="common">Upland cotton</name>
    <name type="synonym">Gossypium mexicanum</name>
    <dbReference type="NCBI Taxonomy" id="3635"/>
    <lineage>
        <taxon>Eukaryota</taxon>
        <taxon>Viridiplantae</taxon>
        <taxon>Streptophyta</taxon>
        <taxon>Embryophyta</taxon>
        <taxon>Tracheophyta</taxon>
        <taxon>Spermatophyta</taxon>
        <taxon>Magnoliopsida</taxon>
        <taxon>eudicotyledons</taxon>
        <taxon>Gunneridae</taxon>
        <taxon>Pentapetalae</taxon>
        <taxon>rosids</taxon>
        <taxon>malvids</taxon>
        <taxon>Malvales</taxon>
        <taxon>Malvaceae</taxon>
        <taxon>Malvoideae</taxon>
        <taxon>Gossypium</taxon>
    </lineage>
</organism>
<dbReference type="KEGG" id="ghi:107911447"/>
<gene>
    <name evidence="10" type="primary">LOC107911447</name>
</gene>
<evidence type="ECO:0000256" key="6">
    <source>
        <dbReference type="PROSITE-ProRule" id="PRU01131"/>
    </source>
</evidence>
<protein>
    <submittedName>
        <fullName evidence="10">Protein INCREASED RESISTANCE TO MYZUS PERSICAE 1 isoform X1</fullName>
    </submittedName>
</protein>
<accession>A0A1U8JWV2</accession>
<dbReference type="InterPro" id="IPR007650">
    <property type="entry name" value="Zf-FLZ_dom"/>
</dbReference>
<evidence type="ECO:0000256" key="7">
    <source>
        <dbReference type="SAM" id="MobiDB-lite"/>
    </source>
</evidence>
<reference evidence="9" key="1">
    <citation type="journal article" date="2020" name="Nat. Genet.">
        <title>Genomic diversifications of five Gossypium allopolyploid species and their impact on cotton improvement.</title>
        <authorList>
            <person name="Chen Z.J."/>
            <person name="Sreedasyam A."/>
            <person name="Ando A."/>
            <person name="Song Q."/>
            <person name="De Santiago L.M."/>
            <person name="Hulse-Kemp A.M."/>
            <person name="Ding M."/>
            <person name="Ye W."/>
            <person name="Kirkbride R.C."/>
            <person name="Jenkins J."/>
            <person name="Plott C."/>
            <person name="Lovell J."/>
            <person name="Lin Y.M."/>
            <person name="Vaughn R."/>
            <person name="Liu B."/>
            <person name="Simpson S."/>
            <person name="Scheffler B.E."/>
            <person name="Wen L."/>
            <person name="Saski C.A."/>
            <person name="Grover C.E."/>
            <person name="Hu G."/>
            <person name="Conover J.L."/>
            <person name="Carlson J.W."/>
            <person name="Shu S."/>
            <person name="Boston L.B."/>
            <person name="Williams M."/>
            <person name="Peterson D.G."/>
            <person name="McGee K."/>
            <person name="Jones D.C."/>
            <person name="Wendel J.F."/>
            <person name="Stelly D.M."/>
            <person name="Grimwood J."/>
            <person name="Schmutz J."/>
        </authorList>
    </citation>
    <scope>NUCLEOTIDE SEQUENCE [LARGE SCALE GENOMIC DNA]</scope>
    <source>
        <strain evidence="9">cv. TM-1</strain>
    </source>
</reference>
<evidence type="ECO:0000259" key="8">
    <source>
        <dbReference type="PROSITE" id="PS51795"/>
    </source>
</evidence>
<feature type="region of interest" description="Disordered" evidence="7">
    <location>
        <begin position="1"/>
        <end position="21"/>
    </location>
</feature>
<comment type="subcellular location">
    <subcellularLocation>
        <location evidence="1">Cytoplasm</location>
    </subcellularLocation>
</comment>
<keyword evidence="5" id="KW-0863">Zinc-finger</keyword>
<keyword evidence="9" id="KW-1185">Reference proteome</keyword>
<keyword evidence="4" id="KW-0479">Metal-binding</keyword>
<name>A0A1U8JWV2_GOSHI</name>
<sequence length="167" mass="18436">MNNRLSSGKRSGNSMKRTTSVTGLSMDVRGPIISNGSPSRLSPLPEFPKDNFVFDENFLSLLSPTSADSGRSPVAETAPFLRFCCLCNRRLAPARDIYMYRGDTAFCSEICREQQMKLDERQRRLNMVAAKKQDLHSSSTTTTSTTAGGVISIQISLKKRGAEFKST</sequence>
<evidence type="ECO:0000313" key="10">
    <source>
        <dbReference type="RefSeq" id="XP_016694757.1"/>
    </source>
</evidence>
<comment type="similarity">
    <text evidence="2">Belongs to the FLZ family.</text>
</comment>
<dbReference type="RefSeq" id="XP_016694757.1">
    <property type="nucleotide sequence ID" value="XM_016839268.2"/>
</dbReference>
<dbReference type="PaxDb" id="3635-A0A1U8JWV2"/>
<evidence type="ECO:0000256" key="5">
    <source>
        <dbReference type="ARBA" id="ARBA00022771"/>
    </source>
</evidence>
<dbReference type="AlphaFoldDB" id="A0A1U8JWV2"/>
<evidence type="ECO:0000313" key="9">
    <source>
        <dbReference type="Proteomes" id="UP000818029"/>
    </source>
</evidence>
<proteinExistence type="inferred from homology"/>
<keyword evidence="5" id="KW-0862">Zinc</keyword>
<dbReference type="GO" id="GO:0005737">
    <property type="term" value="C:cytoplasm"/>
    <property type="evidence" value="ECO:0007669"/>
    <property type="project" value="UniProtKB-SubCell"/>
</dbReference>
<evidence type="ECO:0000256" key="1">
    <source>
        <dbReference type="ARBA" id="ARBA00004496"/>
    </source>
</evidence>
<dbReference type="GO" id="GO:0008270">
    <property type="term" value="F:zinc ion binding"/>
    <property type="evidence" value="ECO:0007669"/>
    <property type="project" value="UniProtKB-KW"/>
</dbReference>
<dbReference type="PANTHER" id="PTHR33059">
    <property type="entry name" value="FCS-LIKE ZINC FINGER 5"/>
    <property type="match status" value="1"/>
</dbReference>
<dbReference type="GeneID" id="107911447"/>
<evidence type="ECO:0000256" key="4">
    <source>
        <dbReference type="ARBA" id="ARBA00022723"/>
    </source>
</evidence>
<feature type="zinc finger region" description="FLZ-type" evidence="6">
    <location>
        <begin position="79"/>
        <end position="123"/>
    </location>
</feature>
<dbReference type="Pfam" id="PF04570">
    <property type="entry name" value="zf-FLZ"/>
    <property type="match status" value="1"/>
</dbReference>
<evidence type="ECO:0000256" key="3">
    <source>
        <dbReference type="ARBA" id="ARBA00022490"/>
    </source>
</evidence>